<keyword evidence="1" id="KW-0175">Coiled coil</keyword>
<evidence type="ECO:0000313" key="3">
    <source>
        <dbReference type="Proteomes" id="UP001054902"/>
    </source>
</evidence>
<comment type="caution">
    <text evidence="2">The sequence shown here is derived from an EMBL/GenBank/DDBJ whole genome shotgun (WGS) entry which is preliminary data.</text>
</comment>
<dbReference type="EMBL" id="BLLK01000022">
    <property type="protein sequence ID" value="GFH46396.1"/>
    <property type="molecule type" value="Genomic_DNA"/>
</dbReference>
<sequence length="892" mass="103361">MSVVICAPLDSSNALLPNKVPPTTEIVSDRIQNALKAQLIQTRDRILQELREKQDNLKRIKKEREDVGVELYGMQQQLSLLQDKFDEAEAEHETQVKHRMKMDANLSKLKEKEIEFRQEKEGLLKKVSKNKEALEEALSALRQAKQFNLETKDEVAASKRAASKADEIVKGAEKKKEIQDRYIDKLHQQIHSVEEEIELVDSELALVKKKSKDSDSFIQDMTSELEALITEKKYLVQQWNSTVLALGRRDQALVAVREALNKAEATTRDNRVEMIGMRRELAELEAEKEKSDFAYNRINSEIQYIEKEVLKIQSEKESVASEIELTTNIINITQEDCKVQERELKRHKSTLKSLMHKIEIASSERHEVEEDIQKYKEEQAAFSQAASNVVKEETKLSKGILEKEADINETEKEMGRVKIDIMNTTIHCSQLKDRLHDEVDKSNSKTNSIATLEKGIKRMHNDIESKMNKVDRLNRKYQEMVDSVEEDEPLGPLEATIKSLERDIATIESASKELKDEWISKQGKLIQAIQKTEALDESLRKKSATLVILKQKRLRILKAINMNEAALQDLEAKSTTMHTDMSRLNDLIGKYKDKKSTLKRENNVKQIECEEEMKELKQEILETEAKIVESQEAKGKLLSKIMNTEKEILLWEKKIQLEKETQAALNTSDHAMEIKGMSREIRRMKYRLDEMKRYQEKLVREMELAIHKREDIALKFRNKKGRSKGGGVDEIETIAELKKRRQELKSRIEDSTKEESEIKSRAEELETLANESSKELQVVQKDVENETEEAKALHDKINKYLFQKQRYLLKTTRMKDLKVLYENLTTDEALDDKKDGFNVHKNTTIMESKHKRLLNVLEGLRLKHSTLDNVFERVQILAKDLSFVFDPLEGVD</sequence>
<dbReference type="PANTHER" id="PTHR16275">
    <property type="entry name" value="COILED-COIL DOMAIN-CONTAINING PROTEIN 40"/>
    <property type="match status" value="1"/>
</dbReference>
<dbReference type="InterPro" id="IPR037386">
    <property type="entry name" value="CCDC40"/>
</dbReference>
<proteinExistence type="predicted"/>
<keyword evidence="3" id="KW-1185">Reference proteome</keyword>
<reference evidence="2 3" key="1">
    <citation type="journal article" date="2021" name="Sci. Rep.">
        <title>The genome of the diatom Chaetoceros tenuissimus carries an ancient integrated fragment of an extant virus.</title>
        <authorList>
            <person name="Hongo Y."/>
            <person name="Kimura K."/>
            <person name="Takaki Y."/>
            <person name="Yoshida Y."/>
            <person name="Baba S."/>
            <person name="Kobayashi G."/>
            <person name="Nagasaki K."/>
            <person name="Hano T."/>
            <person name="Tomaru Y."/>
        </authorList>
    </citation>
    <scope>NUCLEOTIDE SEQUENCE [LARGE SCALE GENOMIC DNA]</scope>
    <source>
        <strain evidence="2 3">NIES-3715</strain>
    </source>
</reference>
<protein>
    <recommendedName>
        <fullName evidence="4">Coiled-coil domain-containing protein 40</fullName>
    </recommendedName>
</protein>
<dbReference type="AlphaFoldDB" id="A0AAD3H133"/>
<dbReference type="Proteomes" id="UP001054902">
    <property type="component" value="Unassembled WGS sequence"/>
</dbReference>
<dbReference type="GO" id="GO:0035082">
    <property type="term" value="P:axoneme assembly"/>
    <property type="evidence" value="ECO:0007669"/>
    <property type="project" value="InterPro"/>
</dbReference>
<evidence type="ECO:0000256" key="1">
    <source>
        <dbReference type="SAM" id="Coils"/>
    </source>
</evidence>
<evidence type="ECO:0008006" key="4">
    <source>
        <dbReference type="Google" id="ProtNLM"/>
    </source>
</evidence>
<name>A0AAD3H133_9STRA</name>
<feature type="coiled-coil region" evidence="1">
    <location>
        <begin position="456"/>
        <end position="517"/>
    </location>
</feature>
<feature type="coiled-coil region" evidence="1">
    <location>
        <begin position="36"/>
        <end position="144"/>
    </location>
</feature>
<feature type="coiled-coil region" evidence="1">
    <location>
        <begin position="337"/>
        <end position="385"/>
    </location>
</feature>
<evidence type="ECO:0000313" key="2">
    <source>
        <dbReference type="EMBL" id="GFH46396.1"/>
    </source>
</evidence>
<dbReference type="GO" id="GO:0005737">
    <property type="term" value="C:cytoplasm"/>
    <property type="evidence" value="ECO:0007669"/>
    <property type="project" value="TreeGrafter"/>
</dbReference>
<accession>A0AAD3H133</accession>
<feature type="coiled-coil region" evidence="1">
    <location>
        <begin position="734"/>
        <end position="796"/>
    </location>
</feature>
<dbReference type="PANTHER" id="PTHR16275:SF8">
    <property type="entry name" value="COILED-COIL DOMAIN-CONTAINING PROTEIN 40"/>
    <property type="match status" value="1"/>
</dbReference>
<organism evidence="2 3">
    <name type="scientific">Chaetoceros tenuissimus</name>
    <dbReference type="NCBI Taxonomy" id="426638"/>
    <lineage>
        <taxon>Eukaryota</taxon>
        <taxon>Sar</taxon>
        <taxon>Stramenopiles</taxon>
        <taxon>Ochrophyta</taxon>
        <taxon>Bacillariophyta</taxon>
        <taxon>Coscinodiscophyceae</taxon>
        <taxon>Chaetocerotophycidae</taxon>
        <taxon>Chaetocerotales</taxon>
        <taxon>Chaetocerotaceae</taxon>
        <taxon>Chaetoceros</taxon>
    </lineage>
</organism>
<feature type="coiled-coil region" evidence="1">
    <location>
        <begin position="183"/>
        <end position="210"/>
    </location>
</feature>
<gene>
    <name evidence="2" type="ORF">CTEN210_02870</name>
</gene>
<feature type="coiled-coil region" evidence="1">
    <location>
        <begin position="581"/>
        <end position="633"/>
    </location>
</feature>